<dbReference type="CDD" id="cd04183">
    <property type="entry name" value="GT2_BcE_like"/>
    <property type="match status" value="1"/>
</dbReference>
<organism evidence="1 2">
    <name type="scientific">Aeromonas veronii</name>
    <dbReference type="NCBI Taxonomy" id="654"/>
    <lineage>
        <taxon>Bacteria</taxon>
        <taxon>Pseudomonadati</taxon>
        <taxon>Pseudomonadota</taxon>
        <taxon>Gammaproteobacteria</taxon>
        <taxon>Aeromonadales</taxon>
        <taxon>Aeromonadaceae</taxon>
        <taxon>Aeromonas</taxon>
    </lineage>
</organism>
<proteinExistence type="predicted"/>
<sequence length="251" mass="28849">MIVIPMAGMSSRFFKAGYDKPKYMLSAHGATLFEHSVNSFHMYFEDTPFLFIVRDVYNTENFVKEMATKMGIKNFFISTLSKETRGQAETVAIGLLDFIKNHAPYLGSITIFNIDSFRHNFTFPDIIENCDGYLEVFKGDGDNWSFAKPLKEGSTEVVLTAEKNKISDLCSTGLYFFAKCDDYLDAYKKYEALPAVQWDRGELYIAPMYNIMIKEGKKIHYNLIERKEVIFCGVPSEYLDFLSQDVVNEDK</sequence>
<dbReference type="InterPro" id="IPR029044">
    <property type="entry name" value="Nucleotide-diphossugar_trans"/>
</dbReference>
<accession>A0A4S5C5K5</accession>
<dbReference type="RefSeq" id="WP_136502390.1">
    <property type="nucleotide sequence ID" value="NZ_JBMKBL010000011.1"/>
</dbReference>
<protein>
    <submittedName>
        <fullName evidence="1">Capsular biosynthesis protein</fullName>
    </submittedName>
</protein>
<comment type="caution">
    <text evidence="1">The sequence shown here is derived from an EMBL/GenBank/DDBJ whole genome shotgun (WGS) entry which is preliminary data.</text>
</comment>
<dbReference type="PIRSF" id="PIRSF028162">
    <property type="entry name" value="BcbE_prd"/>
    <property type="match status" value="1"/>
</dbReference>
<dbReference type="Gene3D" id="3.90.550.10">
    <property type="entry name" value="Spore Coat Polysaccharide Biosynthesis Protein SpsA, Chain A"/>
    <property type="match status" value="1"/>
</dbReference>
<dbReference type="AlphaFoldDB" id="A0A4S5C5K5"/>
<evidence type="ECO:0000313" key="1">
    <source>
        <dbReference type="EMBL" id="THJ37878.1"/>
    </source>
</evidence>
<gene>
    <name evidence="1" type="ORF">E8Q35_22495</name>
</gene>
<evidence type="ECO:0000313" key="2">
    <source>
        <dbReference type="Proteomes" id="UP000309618"/>
    </source>
</evidence>
<dbReference type="SUPFAM" id="SSF53448">
    <property type="entry name" value="Nucleotide-diphospho-sugar transferases"/>
    <property type="match status" value="1"/>
</dbReference>
<name>A0A4S5C5K5_AERVE</name>
<reference evidence="1 2" key="1">
    <citation type="submission" date="2019-04" db="EMBL/GenBank/DDBJ databases">
        <title>Comparative genomics of Aeromonas veronii strains pathogenic to fish.</title>
        <authorList>
            <person name="Cascarano M.C."/>
            <person name="Smyrli M."/>
            <person name="Katharios P."/>
        </authorList>
    </citation>
    <scope>NUCLEOTIDE SEQUENCE [LARGE SCALE GENOMIC DNA]</scope>
    <source>
        <strain evidence="1 2">XU1</strain>
    </source>
</reference>
<dbReference type="EMBL" id="SSUX01000037">
    <property type="protein sequence ID" value="THJ37878.1"/>
    <property type="molecule type" value="Genomic_DNA"/>
</dbReference>
<dbReference type="Proteomes" id="UP000309618">
    <property type="component" value="Unassembled WGS sequence"/>
</dbReference>
<dbReference type="InterPro" id="IPR016873">
    <property type="entry name" value="Caps_polysacc_synth_BcbE_prd"/>
</dbReference>